<dbReference type="Pfam" id="PF13041">
    <property type="entry name" value="PPR_2"/>
    <property type="match status" value="3"/>
</dbReference>
<accession>W9QJ10</accession>
<dbReference type="AlphaFoldDB" id="W9QJ10"/>
<keyword evidence="5" id="KW-1185">Reference proteome</keyword>
<gene>
    <name evidence="4" type="ORF">L484_005186</name>
</gene>
<feature type="repeat" description="PPR" evidence="3">
    <location>
        <begin position="202"/>
        <end position="237"/>
    </location>
</feature>
<dbReference type="Pfam" id="PF12854">
    <property type="entry name" value="PPR_1"/>
    <property type="match status" value="1"/>
</dbReference>
<feature type="repeat" description="PPR" evidence="3">
    <location>
        <begin position="238"/>
        <end position="272"/>
    </location>
</feature>
<dbReference type="NCBIfam" id="TIGR00756">
    <property type="entry name" value="PPR"/>
    <property type="match status" value="8"/>
</dbReference>
<dbReference type="OrthoDB" id="1935909at2759"/>
<evidence type="ECO:0000256" key="1">
    <source>
        <dbReference type="ARBA" id="ARBA00007626"/>
    </source>
</evidence>
<dbReference type="Gene3D" id="1.25.40.10">
    <property type="entry name" value="Tetratricopeptide repeat domain"/>
    <property type="match status" value="4"/>
</dbReference>
<dbReference type="PANTHER" id="PTHR47941">
    <property type="entry name" value="PENTATRICOPEPTIDE REPEAT-CONTAINING PROTEIN 3, MITOCHONDRIAL"/>
    <property type="match status" value="1"/>
</dbReference>
<dbReference type="EMBL" id="KE343351">
    <property type="protein sequence ID" value="EXB24807.1"/>
    <property type="molecule type" value="Genomic_DNA"/>
</dbReference>
<dbReference type="Proteomes" id="UP000030645">
    <property type="component" value="Unassembled WGS sequence"/>
</dbReference>
<dbReference type="PROSITE" id="PS51375">
    <property type="entry name" value="PPR"/>
    <property type="match status" value="10"/>
</dbReference>
<evidence type="ECO:0008006" key="6">
    <source>
        <dbReference type="Google" id="ProtNLM"/>
    </source>
</evidence>
<dbReference type="SUPFAM" id="SSF81901">
    <property type="entry name" value="HCP-like"/>
    <property type="match status" value="1"/>
</dbReference>
<feature type="repeat" description="PPR" evidence="3">
    <location>
        <begin position="413"/>
        <end position="447"/>
    </location>
</feature>
<comment type="similarity">
    <text evidence="1">Belongs to the PPR family. P subfamily.</text>
</comment>
<protein>
    <recommendedName>
        <fullName evidence="6">Pentatricopeptide repeat-containing protein</fullName>
    </recommendedName>
</protein>
<feature type="repeat" description="PPR" evidence="3">
    <location>
        <begin position="378"/>
        <end position="412"/>
    </location>
</feature>
<reference evidence="5" key="1">
    <citation type="submission" date="2013-01" db="EMBL/GenBank/DDBJ databases">
        <title>Draft Genome Sequence of a Mulberry Tree, Morus notabilis C.K. Schneid.</title>
        <authorList>
            <person name="He N."/>
            <person name="Zhao S."/>
        </authorList>
    </citation>
    <scope>NUCLEOTIDE SEQUENCE</scope>
</reference>
<dbReference type="Pfam" id="PF01535">
    <property type="entry name" value="PPR"/>
    <property type="match status" value="2"/>
</dbReference>
<evidence type="ECO:0000256" key="3">
    <source>
        <dbReference type="PROSITE-ProRule" id="PRU00708"/>
    </source>
</evidence>
<proteinExistence type="inferred from homology"/>
<keyword evidence="2" id="KW-0677">Repeat</keyword>
<sequence length="538" mass="60784">MLTAKGSVVTDNASSFSSLFPRFVLFSRTQFPSVAATATNKRSITQFSRKSKRRWIAQFGGLIRKKSKVGTLELEEALGYFNSMVQMQSMPCIWAFNHLLGAVYNMNHHPIVVYMYREMNALCGVCFRPDIRTMSVVIRCLCQLERIDLCFSVLATVFKLGLRPDACLLNTLLHGLCVAEGGSVDAAFELFVKMVEDEQICDDITYGTMINGFCKAGETWKAVGLLKRMYDQKRIKPDGGCYCPIIHGLCKEGRVDEAFRFLQDMVNHDVRPNVVICNSLIHGLLESGRCEQAMEFLETMTAWGISPNIVTYNTMLNALCKENRIKEALDLVEEMSNAGLEPDCITYNCLISGFGRLGEWRKAMNLLHEMEYRGIRPNIFTYNILLYGLSYSGEWKVLSRLLDEMVSLKIFPQTVTLNGILDAYSERGNMNTAEKLFDEMIRRGLKPDTLTYNILIKGYCLLGEMDKASAVFEEMSLMGVQPDIFSYNVLVIGYINVDRVYAAQALLEDVIQKGLEPNDVTLGCWRAIHARRVVAFAQ</sequence>
<name>W9QJ10_9ROSA</name>
<feature type="repeat" description="PPR" evidence="3">
    <location>
        <begin position="308"/>
        <end position="342"/>
    </location>
</feature>
<evidence type="ECO:0000256" key="2">
    <source>
        <dbReference type="ARBA" id="ARBA00022737"/>
    </source>
</evidence>
<feature type="repeat" description="PPR" evidence="3">
    <location>
        <begin position="343"/>
        <end position="377"/>
    </location>
</feature>
<feature type="repeat" description="PPR" evidence="3">
    <location>
        <begin position="483"/>
        <end position="517"/>
    </location>
</feature>
<evidence type="ECO:0000313" key="4">
    <source>
        <dbReference type="EMBL" id="EXB24807.1"/>
    </source>
</evidence>
<evidence type="ECO:0000313" key="5">
    <source>
        <dbReference type="Proteomes" id="UP000030645"/>
    </source>
</evidence>
<dbReference type="Pfam" id="PF13812">
    <property type="entry name" value="PPR_3"/>
    <property type="match status" value="1"/>
</dbReference>
<feature type="repeat" description="PPR" evidence="3">
    <location>
        <begin position="273"/>
        <end position="307"/>
    </location>
</feature>
<feature type="repeat" description="PPR" evidence="3">
    <location>
        <begin position="130"/>
        <end position="164"/>
    </location>
</feature>
<dbReference type="InterPro" id="IPR002885">
    <property type="entry name" value="PPR_rpt"/>
</dbReference>
<organism evidence="4 5">
    <name type="scientific">Morus notabilis</name>
    <dbReference type="NCBI Taxonomy" id="981085"/>
    <lineage>
        <taxon>Eukaryota</taxon>
        <taxon>Viridiplantae</taxon>
        <taxon>Streptophyta</taxon>
        <taxon>Embryophyta</taxon>
        <taxon>Tracheophyta</taxon>
        <taxon>Spermatophyta</taxon>
        <taxon>Magnoliopsida</taxon>
        <taxon>eudicotyledons</taxon>
        <taxon>Gunneridae</taxon>
        <taxon>Pentapetalae</taxon>
        <taxon>rosids</taxon>
        <taxon>fabids</taxon>
        <taxon>Rosales</taxon>
        <taxon>Moraceae</taxon>
        <taxon>Moreae</taxon>
        <taxon>Morus</taxon>
    </lineage>
</organism>
<feature type="repeat" description="PPR" evidence="3">
    <location>
        <begin position="448"/>
        <end position="482"/>
    </location>
</feature>
<dbReference type="eggNOG" id="KOG4197">
    <property type="taxonomic scope" value="Eukaryota"/>
</dbReference>
<dbReference type="InterPro" id="IPR011990">
    <property type="entry name" value="TPR-like_helical_dom_sf"/>
</dbReference>